<dbReference type="SUPFAM" id="SSF56112">
    <property type="entry name" value="Protein kinase-like (PK-like)"/>
    <property type="match status" value="1"/>
</dbReference>
<gene>
    <name evidence="2" type="ORF">J5Y03_03460</name>
</gene>
<dbReference type="PANTHER" id="PTHR21310">
    <property type="entry name" value="AMINOGLYCOSIDE PHOSPHOTRANSFERASE-RELATED-RELATED"/>
    <property type="match status" value="1"/>
</dbReference>
<dbReference type="RefSeq" id="WP_209402566.1">
    <property type="nucleotide sequence ID" value="NZ_JAGIYQ010000002.1"/>
</dbReference>
<reference evidence="2" key="1">
    <citation type="submission" date="2021-04" db="EMBL/GenBank/DDBJ databases">
        <title>Genome seq and assembly of Bacillus sp.</title>
        <authorList>
            <person name="Chhetri G."/>
        </authorList>
    </citation>
    <scope>NUCLEOTIDE SEQUENCE</scope>
    <source>
        <strain evidence="2">RG28</strain>
    </source>
</reference>
<dbReference type="EMBL" id="JAGIYQ010000002">
    <property type="protein sequence ID" value="MBP0724240.1"/>
    <property type="molecule type" value="Genomic_DNA"/>
</dbReference>
<dbReference type="Gene3D" id="3.30.200.20">
    <property type="entry name" value="Phosphorylase Kinase, domain 1"/>
    <property type="match status" value="1"/>
</dbReference>
<evidence type="ECO:0000313" key="2">
    <source>
        <dbReference type="EMBL" id="MBP0724240.1"/>
    </source>
</evidence>
<dbReference type="Pfam" id="PF01636">
    <property type="entry name" value="APH"/>
    <property type="match status" value="1"/>
</dbReference>
<evidence type="ECO:0000313" key="3">
    <source>
        <dbReference type="Proteomes" id="UP000682134"/>
    </source>
</evidence>
<dbReference type="InterPro" id="IPR051678">
    <property type="entry name" value="AGP_Transferase"/>
</dbReference>
<feature type="domain" description="Aminoglycoside phosphotransferase" evidence="1">
    <location>
        <begin position="31"/>
        <end position="257"/>
    </location>
</feature>
<dbReference type="Proteomes" id="UP000682134">
    <property type="component" value="Unassembled WGS sequence"/>
</dbReference>
<dbReference type="Gene3D" id="3.90.1200.10">
    <property type="match status" value="1"/>
</dbReference>
<dbReference type="PANTHER" id="PTHR21310:SF42">
    <property type="entry name" value="BIFUNCTIONAL AAC_APH"/>
    <property type="match status" value="1"/>
</dbReference>
<accession>A0A940NH91</accession>
<keyword evidence="3" id="KW-1185">Reference proteome</keyword>
<protein>
    <submittedName>
        <fullName evidence="2">Phosphotransferase</fullName>
    </submittedName>
</protein>
<proteinExistence type="predicted"/>
<evidence type="ECO:0000259" key="1">
    <source>
        <dbReference type="Pfam" id="PF01636"/>
    </source>
</evidence>
<dbReference type="InterPro" id="IPR011009">
    <property type="entry name" value="Kinase-like_dom_sf"/>
</dbReference>
<organism evidence="2 3">
    <name type="scientific">Gottfriedia endophytica</name>
    <dbReference type="NCBI Taxonomy" id="2820819"/>
    <lineage>
        <taxon>Bacteria</taxon>
        <taxon>Bacillati</taxon>
        <taxon>Bacillota</taxon>
        <taxon>Bacilli</taxon>
        <taxon>Bacillales</taxon>
        <taxon>Bacillaceae</taxon>
        <taxon>Gottfriedia</taxon>
    </lineage>
</organism>
<name>A0A940NH91_9BACI</name>
<dbReference type="InterPro" id="IPR002575">
    <property type="entry name" value="Aminoglycoside_PTrfase"/>
</dbReference>
<dbReference type="AlphaFoldDB" id="A0A940NH91"/>
<comment type="caution">
    <text evidence="2">The sequence shown here is derived from an EMBL/GenBank/DDBJ whole genome shotgun (WGS) entry which is preliminary data.</text>
</comment>
<sequence length="301" mass="35152">MNVWEPEVEINEKNARIIICDQFPNLCQFQIKKIGQGFDNTIFSLEEKYLFRFPRREVAAQLLEKEKNLLLVVGSDLPISTTIPLFLGEPTEKFNWPFIGYSFIKGKVPSELSKIERIEMAEPLANFLKKLHSISVKKMEEIGIPRDHIRRLDLSYRVPKLRKNLVKVFEHNLFQHKDLLEQYINEIKYINLQSKDVLVHGDLHYRNMILNEENKLAGIIDWGDAHLGKRAIDLSIVYSLIPKEARNEFYSIYGEVDEEEKYIAQFKAIYTTILLLLYGFDSNDVSLVKISQENLLIALIH</sequence>